<dbReference type="OrthoDB" id="1633386at2"/>
<dbReference type="Pfam" id="PF09931">
    <property type="entry name" value="Phage_phiJL001_Gp84_N"/>
    <property type="match status" value="1"/>
</dbReference>
<dbReference type="Pfam" id="PF09356">
    <property type="entry name" value="Phage_BR0599"/>
    <property type="match status" value="1"/>
</dbReference>
<evidence type="ECO:0000259" key="1">
    <source>
        <dbReference type="Pfam" id="PF09356"/>
    </source>
</evidence>
<dbReference type="RefSeq" id="WP_049642450.1">
    <property type="nucleotide sequence ID" value="NZ_LFTY01000002.1"/>
</dbReference>
<evidence type="ECO:0000313" key="3">
    <source>
        <dbReference type="Proteomes" id="UP000037178"/>
    </source>
</evidence>
<name>A0A0J9E1L7_9RHOB</name>
<comment type="caution">
    <text evidence="2">The sequence shown here is derived from an EMBL/GenBank/DDBJ whole genome shotgun (WGS) entry which is preliminary data.</text>
</comment>
<evidence type="ECO:0000313" key="2">
    <source>
        <dbReference type="EMBL" id="KMW56587.1"/>
    </source>
</evidence>
<dbReference type="InterPro" id="IPR011928">
    <property type="entry name" value="Phage_phiJL001_Gp84"/>
</dbReference>
<dbReference type="AlphaFoldDB" id="A0A0J9E1L7"/>
<proteinExistence type="predicted"/>
<protein>
    <submittedName>
        <fullName evidence="2">Gene Transfer Agent FAD/FMN-containing dehydrogenase</fullName>
    </submittedName>
</protein>
<dbReference type="PATRIC" id="fig|1675527.3.peg.1634"/>
<organism evidence="2 3">
    <name type="scientific">Candidatus Rhodobacter oscarellae</name>
    <dbReference type="NCBI Taxonomy" id="1675527"/>
    <lineage>
        <taxon>Bacteria</taxon>
        <taxon>Pseudomonadati</taxon>
        <taxon>Pseudomonadota</taxon>
        <taxon>Alphaproteobacteria</taxon>
        <taxon>Rhodobacterales</taxon>
        <taxon>Rhodobacter group</taxon>
        <taxon>Rhodobacter</taxon>
    </lineage>
</organism>
<feature type="domain" description="Bacteriophage phiJL001 Gp84 C-terminal" evidence="1">
    <location>
        <begin position="194"/>
        <end position="276"/>
    </location>
</feature>
<dbReference type="Proteomes" id="UP000037178">
    <property type="component" value="Unassembled WGS sequence"/>
</dbReference>
<reference evidence="2 3" key="1">
    <citation type="submission" date="2015-06" db="EMBL/GenBank/DDBJ databases">
        <title>Draft genome sequence of an Alphaproteobacteria species associated to the Mediterranean sponge Oscarella lobularis.</title>
        <authorList>
            <person name="Jourda C."/>
            <person name="Santini S."/>
            <person name="Claverie J.-M."/>
        </authorList>
    </citation>
    <scope>NUCLEOTIDE SEQUENCE [LARGE SCALE GENOMIC DNA]</scope>
    <source>
        <strain evidence="2">IGS</strain>
    </source>
</reference>
<dbReference type="EMBL" id="LFTY01000002">
    <property type="protein sequence ID" value="KMW56587.1"/>
    <property type="molecule type" value="Genomic_DNA"/>
</dbReference>
<gene>
    <name evidence="2" type="ORF">AIOL_001541</name>
</gene>
<keyword evidence="3" id="KW-1185">Reference proteome</keyword>
<dbReference type="STRING" id="1675527.AIOL_001541"/>
<accession>A0A0J9E1L7</accession>
<dbReference type="InterPro" id="IPR018964">
    <property type="entry name" value="Phage_phiJL001_Gp84_C"/>
</dbReference>
<sequence>MAIPEAFEAHLKTGATTICRAWALTRRDGTTYGFTDHDLGFSFENISFRADTGLAARAIQQATGLAVDNTEAVGVLNDAAIREEDIHAGRFDGAEIRAWLVNWQDVNQRWLQFRGTLGEITRANGAFNAELRGLTEHLNQPQGRAYQGPCGAVLGDAGCKFDLNQAGYFFEGPVEIVEDRKLFRFAGLENYDDRWFEGGRARVLTGPAAGLIGLVKNDRLSADGRVVELWEALGDAVETGDMVRFDAGCDKRPGTCRLKFNNLLNFQGFPHIPGEDWLMAYPASGQVMDGGSLTAETSTALAG</sequence>
<dbReference type="NCBIfam" id="TIGR02218">
    <property type="entry name" value="phg_TIGR02218"/>
    <property type="match status" value="1"/>
</dbReference>